<accession>A0A1D3JF66</accession>
<dbReference type="OrthoDB" id="10340472at2759"/>
<keyword evidence="2" id="KW-1185">Reference proteome</keyword>
<organism evidence="1 2">
    <name type="scientific">Plasmodium ovale</name>
    <name type="common">malaria parasite P. ovale</name>
    <dbReference type="NCBI Taxonomy" id="36330"/>
    <lineage>
        <taxon>Eukaryota</taxon>
        <taxon>Sar</taxon>
        <taxon>Alveolata</taxon>
        <taxon>Apicomplexa</taxon>
        <taxon>Aconoidasida</taxon>
        <taxon>Haemosporida</taxon>
        <taxon>Plasmodiidae</taxon>
        <taxon>Plasmodium</taxon>
        <taxon>Plasmodium (Plasmodium)</taxon>
    </lineage>
</organism>
<gene>
    <name evidence="1" type="primary">PocGH01_00206300</name>
    <name evidence="1" type="ORF">POCGH01_00206300</name>
</gene>
<evidence type="ECO:0008006" key="3">
    <source>
        <dbReference type="Google" id="ProtNLM"/>
    </source>
</evidence>
<evidence type="ECO:0000313" key="1">
    <source>
        <dbReference type="EMBL" id="SBT84557.1"/>
    </source>
</evidence>
<dbReference type="Proteomes" id="UP000242942">
    <property type="component" value="Unassembled WGS sequence"/>
</dbReference>
<protein>
    <recommendedName>
        <fullName evidence="3">PIR protein</fullName>
    </recommendedName>
</protein>
<dbReference type="VEuPathDB" id="PlasmoDB:PocGH01_00206300"/>
<name>A0A1D3JF66_PLAOA</name>
<proteinExistence type="predicted"/>
<sequence>MIHDKLINTDLCKCYNIFDCVCNNTLDTTNLCNSDDTYKCVHISLRDLYKKVLSNLRRISNKEPVFTDYIPEDYYKVCAYFNYSFFKILKATCNHDSTFKNCNEFNDYIKNYMKVDDRSSISCEEQEILEDLSFSSGLRSGVL</sequence>
<evidence type="ECO:0000313" key="2">
    <source>
        <dbReference type="Proteomes" id="UP000242942"/>
    </source>
</evidence>
<dbReference type="AlphaFoldDB" id="A0A1D3JF66"/>
<dbReference type="EMBL" id="FLRI01000534">
    <property type="protein sequence ID" value="SBT84557.1"/>
    <property type="molecule type" value="Genomic_DNA"/>
</dbReference>
<dbReference type="VEuPathDB" id="PlasmoDB:POWCR01_000052300"/>
<reference evidence="1 2" key="1">
    <citation type="submission" date="2016-06" db="EMBL/GenBank/DDBJ databases">
        <authorList>
            <consortium name="Pathogen Informatics"/>
        </authorList>
    </citation>
    <scope>NUCLEOTIDE SEQUENCE [LARGE SCALE GENOMIC DNA]</scope>
    <source>
        <strain evidence="1">PocGH01</strain>
    </source>
</reference>